<dbReference type="GO" id="GO:0004713">
    <property type="term" value="F:protein tyrosine kinase activity"/>
    <property type="evidence" value="ECO:0007669"/>
    <property type="project" value="TreeGrafter"/>
</dbReference>
<keyword evidence="3" id="KW-1003">Cell membrane</keyword>
<keyword evidence="10" id="KW-1185">Reference proteome</keyword>
<dbReference type="AlphaFoldDB" id="A0A6G8Q1D9"/>
<gene>
    <name evidence="9" type="ORF">GBA65_18975</name>
</gene>
<evidence type="ECO:0000256" key="4">
    <source>
        <dbReference type="ARBA" id="ARBA00022692"/>
    </source>
</evidence>
<keyword evidence="4 7" id="KW-0812">Transmembrane</keyword>
<evidence type="ECO:0000256" key="2">
    <source>
        <dbReference type="ARBA" id="ARBA00006683"/>
    </source>
</evidence>
<comment type="similarity">
    <text evidence="2">Belongs to the CpsC/CapA family.</text>
</comment>
<dbReference type="InterPro" id="IPR003856">
    <property type="entry name" value="LPS_length_determ_N"/>
</dbReference>
<dbReference type="GO" id="GO:0005886">
    <property type="term" value="C:plasma membrane"/>
    <property type="evidence" value="ECO:0007669"/>
    <property type="project" value="UniProtKB-SubCell"/>
</dbReference>
<comment type="subcellular location">
    <subcellularLocation>
        <location evidence="1">Cell membrane</location>
        <topology evidence="1">Multi-pass membrane protein</topology>
    </subcellularLocation>
</comment>
<dbReference type="RefSeq" id="WP_166397927.1">
    <property type="nucleotide sequence ID" value="NZ_CP045121.1"/>
</dbReference>
<keyword evidence="5 7" id="KW-1133">Transmembrane helix</keyword>
<feature type="transmembrane region" description="Helical" evidence="7">
    <location>
        <begin position="28"/>
        <end position="49"/>
    </location>
</feature>
<dbReference type="Pfam" id="PF02706">
    <property type="entry name" value="Wzz"/>
    <property type="match status" value="1"/>
</dbReference>
<dbReference type="EMBL" id="CP045121">
    <property type="protein sequence ID" value="QIN80255.1"/>
    <property type="molecule type" value="Genomic_DNA"/>
</dbReference>
<evidence type="ECO:0000256" key="3">
    <source>
        <dbReference type="ARBA" id="ARBA00022475"/>
    </source>
</evidence>
<evidence type="ECO:0000259" key="8">
    <source>
        <dbReference type="Pfam" id="PF02706"/>
    </source>
</evidence>
<evidence type="ECO:0000313" key="10">
    <source>
        <dbReference type="Proteomes" id="UP000502706"/>
    </source>
</evidence>
<evidence type="ECO:0000256" key="1">
    <source>
        <dbReference type="ARBA" id="ARBA00004651"/>
    </source>
</evidence>
<dbReference type="PANTHER" id="PTHR32309:SF13">
    <property type="entry name" value="FERRIC ENTEROBACTIN TRANSPORT PROTEIN FEPE"/>
    <property type="match status" value="1"/>
</dbReference>
<feature type="domain" description="Polysaccharide chain length determinant N-terminal" evidence="8">
    <location>
        <begin position="12"/>
        <end position="70"/>
    </location>
</feature>
<sequence length="254" mass="27320">MKSEGWRWEQRDDVTLFELLNALWGRRLLVGGIALALMLSATLLTLFWGPAYVARAALSVRATDDGLGPEDPVAGEANLAAQPGAGQSSEALINRVRDEVPQAELSRQTMQRAGWTSGPQEFNERLELENDYRAGEILVTFSAEDAGEARRVAGEYAEVFVERTEELNRQGPVGGTLAAEVTVAREPELLSGRVSTPLLYGAVAGFAGLLLGGGVAFALESGTRRWRGARDAELTLRAPVLGVIPDYAPEEKVG</sequence>
<dbReference type="InterPro" id="IPR050445">
    <property type="entry name" value="Bact_polysacc_biosynth/exp"/>
</dbReference>
<evidence type="ECO:0000256" key="5">
    <source>
        <dbReference type="ARBA" id="ARBA00022989"/>
    </source>
</evidence>
<keyword evidence="6 7" id="KW-0472">Membrane</keyword>
<evidence type="ECO:0000313" key="9">
    <source>
        <dbReference type="EMBL" id="QIN80255.1"/>
    </source>
</evidence>
<evidence type="ECO:0000256" key="6">
    <source>
        <dbReference type="ARBA" id="ARBA00023136"/>
    </source>
</evidence>
<dbReference type="Proteomes" id="UP000502706">
    <property type="component" value="Chromosome"/>
</dbReference>
<evidence type="ECO:0000256" key="7">
    <source>
        <dbReference type="SAM" id="Phobius"/>
    </source>
</evidence>
<reference evidence="9 10" key="1">
    <citation type="submission" date="2019-10" db="EMBL/GenBank/DDBJ databases">
        <title>Rubrobacter sp nov SCSIO 52915 isolated from a deep-sea sediment in the South China Sea.</title>
        <authorList>
            <person name="Chen R.W."/>
        </authorList>
    </citation>
    <scope>NUCLEOTIDE SEQUENCE [LARGE SCALE GENOMIC DNA]</scope>
    <source>
        <strain evidence="9 10">SCSIO 52915</strain>
    </source>
</reference>
<proteinExistence type="inferred from homology"/>
<name>A0A6G8Q1D9_9ACTN</name>
<dbReference type="KEGG" id="rmar:GBA65_18975"/>
<dbReference type="PANTHER" id="PTHR32309">
    <property type="entry name" value="TYROSINE-PROTEIN KINASE"/>
    <property type="match status" value="1"/>
</dbReference>
<protein>
    <recommendedName>
        <fullName evidence="8">Polysaccharide chain length determinant N-terminal domain-containing protein</fullName>
    </recommendedName>
</protein>
<organism evidence="9 10">
    <name type="scientific">Rubrobacter marinus</name>
    <dbReference type="NCBI Taxonomy" id="2653852"/>
    <lineage>
        <taxon>Bacteria</taxon>
        <taxon>Bacillati</taxon>
        <taxon>Actinomycetota</taxon>
        <taxon>Rubrobacteria</taxon>
        <taxon>Rubrobacterales</taxon>
        <taxon>Rubrobacteraceae</taxon>
        <taxon>Rubrobacter</taxon>
    </lineage>
</organism>
<accession>A0A6G8Q1D9</accession>
<feature type="transmembrane region" description="Helical" evidence="7">
    <location>
        <begin position="198"/>
        <end position="219"/>
    </location>
</feature>